<dbReference type="AlphaFoldDB" id="A0A2T5J892"/>
<dbReference type="EMBL" id="QAOQ01000005">
    <property type="protein sequence ID" value="PTQ95604.1"/>
    <property type="molecule type" value="Genomic_DNA"/>
</dbReference>
<evidence type="ECO:0000313" key="1">
    <source>
        <dbReference type="EMBL" id="PTQ95604.1"/>
    </source>
</evidence>
<evidence type="ECO:0000313" key="2">
    <source>
        <dbReference type="Proteomes" id="UP000244168"/>
    </source>
</evidence>
<dbReference type="RefSeq" id="WP_107829112.1">
    <property type="nucleotide sequence ID" value="NZ_CP160205.1"/>
</dbReference>
<gene>
    <name evidence="1" type="ORF">C8P68_105109</name>
</gene>
<dbReference type="OrthoDB" id="798628at2"/>
<comment type="caution">
    <text evidence="1">The sequence shown here is derived from an EMBL/GenBank/DDBJ whole genome shotgun (WGS) entry which is preliminary data.</text>
</comment>
<protein>
    <submittedName>
        <fullName evidence="1">Uncharacterized protein</fullName>
    </submittedName>
</protein>
<organism evidence="1 2">
    <name type="scientific">Mucilaginibacter yixingensis</name>
    <dbReference type="NCBI Taxonomy" id="1295612"/>
    <lineage>
        <taxon>Bacteria</taxon>
        <taxon>Pseudomonadati</taxon>
        <taxon>Bacteroidota</taxon>
        <taxon>Sphingobacteriia</taxon>
        <taxon>Sphingobacteriales</taxon>
        <taxon>Sphingobacteriaceae</taxon>
        <taxon>Mucilaginibacter</taxon>
    </lineage>
</organism>
<dbReference type="Proteomes" id="UP000244168">
    <property type="component" value="Unassembled WGS sequence"/>
</dbReference>
<keyword evidence="2" id="KW-1185">Reference proteome</keyword>
<reference evidence="1 2" key="1">
    <citation type="submission" date="2018-04" db="EMBL/GenBank/DDBJ databases">
        <title>Genomic Encyclopedia of Archaeal and Bacterial Type Strains, Phase II (KMG-II): from individual species to whole genera.</title>
        <authorList>
            <person name="Goeker M."/>
        </authorList>
    </citation>
    <scope>NUCLEOTIDE SEQUENCE [LARGE SCALE GENOMIC DNA]</scope>
    <source>
        <strain evidence="1 2">DSM 26809</strain>
    </source>
</reference>
<sequence length="145" mass="17423">MKRFVLLVTLLNLSVLVLAQDFYYKLPKRRGHMTEREKALVAIAELPETKRLFITSAKSEPALNIAGEPEPGKPYYWIKVGISNFDMFRTTYNYYYYPQTRQIFYLDWVNADFQPISLQQWRYWRTKPAWRKDHVYKRGKLMAKS</sequence>
<accession>A0A2T5J892</accession>
<name>A0A2T5J892_9SPHI</name>
<proteinExistence type="predicted"/>